<evidence type="ECO:0000313" key="3">
    <source>
        <dbReference type="EMBL" id="WQD79849.1"/>
    </source>
</evidence>
<evidence type="ECO:0000313" key="4">
    <source>
        <dbReference type="Proteomes" id="UP001325479"/>
    </source>
</evidence>
<feature type="region of interest" description="Disordered" evidence="1">
    <location>
        <begin position="180"/>
        <end position="283"/>
    </location>
</feature>
<proteinExistence type="predicted"/>
<feature type="compositionally biased region" description="Low complexity" evidence="1">
    <location>
        <begin position="146"/>
        <end position="161"/>
    </location>
</feature>
<feature type="transmembrane region" description="Helical" evidence="2">
    <location>
        <begin position="7"/>
        <end position="31"/>
    </location>
</feature>
<feature type="compositionally biased region" description="Low complexity" evidence="1">
    <location>
        <begin position="236"/>
        <end position="264"/>
    </location>
</feature>
<keyword evidence="2" id="KW-0472">Membrane</keyword>
<dbReference type="EMBL" id="CP139965">
    <property type="protein sequence ID" value="WQD79849.1"/>
    <property type="molecule type" value="Genomic_DNA"/>
</dbReference>
<dbReference type="RefSeq" id="WP_114815064.1">
    <property type="nucleotide sequence ID" value="NZ_CP139965.1"/>
</dbReference>
<protein>
    <recommendedName>
        <fullName evidence="5">Transmembrane protein</fullName>
    </recommendedName>
</protein>
<keyword evidence="4" id="KW-1185">Reference proteome</keyword>
<sequence>MKPLLRAVLIVDALLLLTFGVLFLLTPWTSLYNALLLVQPQPAFVGQAFGVALVGLAWLALHASIDGAMTSAVARVAGHVEWLSGVLMLVWLIGLHTPPLTGFGQLVAGLAAVGLLVLGLGSVRLASAVRKRDKARVAESATAARSAKPTSQSQSATAASVSEPAFDAARYRVEPARVDPAVVEPARTEPTSAYRSTSVAPSPSASASDAPVSPATGHPVEPGLTATAGRNEMQDPPGAGAGPAATSESAAAGSTASTAASSSAARDEARREAAGAPRPPFHG</sequence>
<organism evidence="3 4">
    <name type="scientific">Paraburkholderia kururiensis</name>
    <dbReference type="NCBI Taxonomy" id="984307"/>
    <lineage>
        <taxon>Bacteria</taxon>
        <taxon>Pseudomonadati</taxon>
        <taxon>Pseudomonadota</taxon>
        <taxon>Betaproteobacteria</taxon>
        <taxon>Burkholderiales</taxon>
        <taxon>Burkholderiaceae</taxon>
        <taxon>Paraburkholderia</taxon>
    </lineage>
</organism>
<feature type="transmembrane region" description="Helical" evidence="2">
    <location>
        <begin position="106"/>
        <end position="126"/>
    </location>
</feature>
<dbReference type="Proteomes" id="UP001325479">
    <property type="component" value="Chromosome"/>
</dbReference>
<feature type="compositionally biased region" description="Low complexity" evidence="1">
    <location>
        <begin position="196"/>
        <end position="216"/>
    </location>
</feature>
<evidence type="ECO:0000256" key="2">
    <source>
        <dbReference type="SAM" id="Phobius"/>
    </source>
</evidence>
<keyword evidence="2" id="KW-0812">Transmembrane</keyword>
<feature type="region of interest" description="Disordered" evidence="1">
    <location>
        <begin position="137"/>
        <end position="161"/>
    </location>
</feature>
<feature type="transmembrane region" description="Helical" evidence="2">
    <location>
        <begin position="73"/>
        <end position="94"/>
    </location>
</feature>
<reference evidence="3 4" key="1">
    <citation type="submission" date="2023-12" db="EMBL/GenBank/DDBJ databases">
        <title>Genome sequencing and assembly of bacterial species from a model synthetic community.</title>
        <authorList>
            <person name="Hogle S.L."/>
        </authorList>
    </citation>
    <scope>NUCLEOTIDE SEQUENCE [LARGE SCALE GENOMIC DNA]</scope>
    <source>
        <strain evidence="3 4">HAMBI 2494</strain>
    </source>
</reference>
<accession>A0ABZ0WRG0</accession>
<evidence type="ECO:0008006" key="5">
    <source>
        <dbReference type="Google" id="ProtNLM"/>
    </source>
</evidence>
<evidence type="ECO:0000256" key="1">
    <source>
        <dbReference type="SAM" id="MobiDB-lite"/>
    </source>
</evidence>
<gene>
    <name evidence="3" type="ORF">U0042_09315</name>
</gene>
<keyword evidence="2" id="KW-1133">Transmembrane helix</keyword>
<name>A0ABZ0WRG0_9BURK</name>
<feature type="transmembrane region" description="Helical" evidence="2">
    <location>
        <begin position="43"/>
        <end position="61"/>
    </location>
</feature>